<feature type="compositionally biased region" description="Basic and acidic residues" evidence="1">
    <location>
        <begin position="33"/>
        <end position="57"/>
    </location>
</feature>
<dbReference type="Proteomes" id="UP000054301">
    <property type="component" value="Unassembled WGS sequence"/>
</dbReference>
<feature type="region of interest" description="Disordered" evidence="1">
    <location>
        <begin position="137"/>
        <end position="168"/>
    </location>
</feature>
<organism evidence="2 3">
    <name type="scientific">Chlamydia pecorum</name>
    <dbReference type="NCBI Taxonomy" id="85991"/>
    <lineage>
        <taxon>Bacteria</taxon>
        <taxon>Pseudomonadati</taxon>
        <taxon>Chlamydiota</taxon>
        <taxon>Chlamydiia</taxon>
        <taxon>Chlamydiales</taxon>
        <taxon>Chlamydiaceae</taxon>
        <taxon>Chlamydia/Chlamydophila group</taxon>
        <taxon>Chlamydia</taxon>
    </lineage>
</organism>
<feature type="region of interest" description="Disordered" evidence="1">
    <location>
        <begin position="325"/>
        <end position="356"/>
    </location>
</feature>
<sequence length="510" mass="55229">MASGVGGAGGASGPNRFSNKNEGDGDNPSSGKLGEHKLSSDFVSAREKLEKHFRQENPGRTSPGVGKPTSPNKGMKHALKNVWEGVKGIFGKTEKPKVEISSPSLPKHVKFGVRSPGLEEVKVKFHRGSQGEPHVVVEKKEEGSSGEEVLEEGIEGEGSVASGTGSNKSPVEVGASGFKGVLQSGAKGITKFAERVAGIFSDKTEGAGEGGSVVTSSHSEIPGIVTNEPTGPATGLTLQEMLEVEKNLSELIEKSPSGARQAQLRKWRGSVERDRKRLTGSDGVNREEQLDVMGCSDSELQRAVAEGLAVEDALRELDRVLDDASREVDSDVSEPEKSSSERSVRTQESFKTEQVSSSGVEQKRTCNFLRRLLATLLRLVLGFLRSAYQKVRNACQASMEWIRRTCPCTRGKYEVNFSDPNKELRTAQWVARHFGSGRSFVFSEETVDHLSEGSSLGGDGDTIEGYFRDFQRLIEETEKEANAPTSEAVNVLRIFINNISDWLPSVGFSK</sequence>
<feature type="compositionally biased region" description="Gly residues" evidence="1">
    <location>
        <begin position="1"/>
        <end position="12"/>
    </location>
</feature>
<feature type="region of interest" description="Disordered" evidence="1">
    <location>
        <begin position="206"/>
        <end position="232"/>
    </location>
</feature>
<dbReference type="EMBL" id="LFRH01000001">
    <property type="protein sequence ID" value="KTF29327.1"/>
    <property type="molecule type" value="Genomic_DNA"/>
</dbReference>
<name>A0AA40PRQ6_9CHLA</name>
<reference evidence="2 3" key="1">
    <citation type="submission" date="2015-06" db="EMBL/GenBank/DDBJ databases">
        <title>More than comparative genomics: Whole genome sequencing reveals elusive C. pecorum plasmid and re-evaluates genetic differences and phylogenetic relationships between C. pecorum from pig, cattle, sheep and koala hosts.</title>
        <authorList>
            <person name="Jelocnik M."/>
            <person name="Bachmann N.L."/>
            <person name="Kaltenboeck B."/>
            <person name="Waugh C."/>
            <person name="Woolford L."/>
            <person name="Speight N."/>
            <person name="Gillett A."/>
            <person name="Higgins D."/>
            <person name="Flanagan C."/>
            <person name="Myers G."/>
            <person name="Timms P."/>
            <person name="Polkinghorne A."/>
        </authorList>
    </citation>
    <scope>NUCLEOTIDE SEQUENCE [LARGE SCALE GENOMIC DNA]</scope>
    <source>
        <strain evidence="2 3">L1</strain>
    </source>
</reference>
<dbReference type="AlphaFoldDB" id="A0AA40PRQ6"/>
<evidence type="ECO:0000256" key="1">
    <source>
        <dbReference type="SAM" id="MobiDB-lite"/>
    </source>
</evidence>
<evidence type="ECO:0000313" key="3">
    <source>
        <dbReference type="Proteomes" id="UP000054301"/>
    </source>
</evidence>
<proteinExistence type="predicted"/>
<accession>A0AA40PRQ6</accession>
<dbReference type="RefSeq" id="WP_058787528.1">
    <property type="nucleotide sequence ID" value="NZ_LFRH01000001.1"/>
</dbReference>
<feature type="compositionally biased region" description="Basic and acidic residues" evidence="1">
    <location>
        <begin position="325"/>
        <end position="351"/>
    </location>
</feature>
<protein>
    <submittedName>
        <fullName evidence="2">Uncharacterized protein</fullName>
    </submittedName>
</protein>
<feature type="region of interest" description="Disordered" evidence="1">
    <location>
        <begin position="1"/>
        <end position="78"/>
    </location>
</feature>
<evidence type="ECO:0000313" key="2">
    <source>
        <dbReference type="EMBL" id="KTF29327.1"/>
    </source>
</evidence>
<feature type="compositionally biased region" description="Acidic residues" evidence="1">
    <location>
        <begin position="144"/>
        <end position="155"/>
    </location>
</feature>
<gene>
    <name evidence="2" type="ORF">cpL1_0538</name>
</gene>
<comment type="caution">
    <text evidence="2">The sequence shown here is derived from an EMBL/GenBank/DDBJ whole genome shotgun (WGS) entry which is preliminary data.</text>
</comment>